<evidence type="ECO:0008006" key="3">
    <source>
        <dbReference type="Google" id="ProtNLM"/>
    </source>
</evidence>
<dbReference type="EMBL" id="JBHSWE010000001">
    <property type="protein sequence ID" value="MFC6669247.1"/>
    <property type="molecule type" value="Genomic_DNA"/>
</dbReference>
<comment type="caution">
    <text evidence="1">The sequence shown here is derived from an EMBL/GenBank/DDBJ whole genome shotgun (WGS) entry which is preliminary data.</text>
</comment>
<dbReference type="RefSeq" id="WP_379907822.1">
    <property type="nucleotide sequence ID" value="NZ_JBHSWE010000001.1"/>
</dbReference>
<dbReference type="Proteomes" id="UP001596422">
    <property type="component" value="Unassembled WGS sequence"/>
</dbReference>
<accession>A0ABW1ZVN3</accession>
<reference evidence="2" key="1">
    <citation type="journal article" date="2019" name="Int. J. Syst. Evol. Microbiol.">
        <title>The Global Catalogue of Microorganisms (GCM) 10K type strain sequencing project: providing services to taxonomists for standard genome sequencing and annotation.</title>
        <authorList>
            <consortium name="The Broad Institute Genomics Platform"/>
            <consortium name="The Broad Institute Genome Sequencing Center for Infectious Disease"/>
            <person name="Wu L."/>
            <person name="Ma J."/>
        </authorList>
    </citation>
    <scope>NUCLEOTIDE SEQUENCE [LARGE SCALE GENOMIC DNA]</scope>
    <source>
        <strain evidence="2">NBRC 111756</strain>
    </source>
</reference>
<keyword evidence="2" id="KW-1185">Reference proteome</keyword>
<organism evidence="1 2">
    <name type="scientific">Marinobacterium aestuariivivens</name>
    <dbReference type="NCBI Taxonomy" id="1698799"/>
    <lineage>
        <taxon>Bacteria</taxon>
        <taxon>Pseudomonadati</taxon>
        <taxon>Pseudomonadota</taxon>
        <taxon>Gammaproteobacteria</taxon>
        <taxon>Oceanospirillales</taxon>
        <taxon>Oceanospirillaceae</taxon>
        <taxon>Marinobacterium</taxon>
    </lineage>
</organism>
<sequence length="42" mass="4857">MRSLKVISLLLDYPGAELFEARRDLVEELRADKARTPISARR</sequence>
<protein>
    <recommendedName>
        <fullName evidence="3">Nitrate reductase molybdenum cofactor assembly chaperone</fullName>
    </recommendedName>
</protein>
<gene>
    <name evidence="1" type="ORF">ACFQDL_03390</name>
</gene>
<proteinExistence type="predicted"/>
<evidence type="ECO:0000313" key="2">
    <source>
        <dbReference type="Proteomes" id="UP001596422"/>
    </source>
</evidence>
<name>A0ABW1ZVN3_9GAMM</name>
<evidence type="ECO:0000313" key="1">
    <source>
        <dbReference type="EMBL" id="MFC6669247.1"/>
    </source>
</evidence>